<proteinExistence type="predicted"/>
<keyword evidence="2" id="KW-1185">Reference proteome</keyword>
<organism evidence="1 2">
    <name type="scientific">Solanum pinnatisectum</name>
    <name type="common">tansyleaf nightshade</name>
    <dbReference type="NCBI Taxonomy" id="50273"/>
    <lineage>
        <taxon>Eukaryota</taxon>
        <taxon>Viridiplantae</taxon>
        <taxon>Streptophyta</taxon>
        <taxon>Embryophyta</taxon>
        <taxon>Tracheophyta</taxon>
        <taxon>Spermatophyta</taxon>
        <taxon>Magnoliopsida</taxon>
        <taxon>eudicotyledons</taxon>
        <taxon>Gunneridae</taxon>
        <taxon>Pentapetalae</taxon>
        <taxon>asterids</taxon>
        <taxon>lamiids</taxon>
        <taxon>Solanales</taxon>
        <taxon>Solanaceae</taxon>
        <taxon>Solanoideae</taxon>
        <taxon>Solaneae</taxon>
        <taxon>Solanum</taxon>
    </lineage>
</organism>
<comment type="caution">
    <text evidence="1">The sequence shown here is derived from an EMBL/GenBank/DDBJ whole genome shotgun (WGS) entry which is preliminary data.</text>
</comment>
<reference evidence="1 2" key="1">
    <citation type="submission" date="2023-10" db="EMBL/GenBank/DDBJ databases">
        <title>Genome-Wide Identification Analysis in wild type Solanum Pinnatisectum Reveals Some Genes Defensing Phytophthora Infestans.</title>
        <authorList>
            <person name="Sun C."/>
        </authorList>
    </citation>
    <scope>NUCLEOTIDE SEQUENCE [LARGE SCALE GENOMIC DNA]</scope>
    <source>
        <strain evidence="1">LQN</strain>
        <tissue evidence="1">Leaf</tissue>
    </source>
</reference>
<protein>
    <recommendedName>
        <fullName evidence="3">Maturase K</fullName>
    </recommendedName>
</protein>
<evidence type="ECO:0000313" key="2">
    <source>
        <dbReference type="Proteomes" id="UP001311915"/>
    </source>
</evidence>
<evidence type="ECO:0000313" key="1">
    <source>
        <dbReference type="EMBL" id="KAK4733787.1"/>
    </source>
</evidence>
<dbReference type="Proteomes" id="UP001311915">
    <property type="component" value="Unassembled WGS sequence"/>
</dbReference>
<evidence type="ECO:0008006" key="3">
    <source>
        <dbReference type="Google" id="ProtNLM"/>
    </source>
</evidence>
<gene>
    <name evidence="1" type="ORF">R3W88_008048</name>
</gene>
<accession>A0AAV9M8S0</accession>
<dbReference type="AlphaFoldDB" id="A0AAV9M8S0"/>
<name>A0AAV9M8S0_9SOLN</name>
<sequence length="85" mass="10156">MSTLPNMINFGVDSVVNKNWFFKIWFERQVIDDSVLYKLTNYSLFLSQHIDVIFYYIRKKTKYSNSSTFKFTNLCCNFNTVIQSV</sequence>
<dbReference type="EMBL" id="JAWPEI010000002">
    <property type="protein sequence ID" value="KAK4733787.1"/>
    <property type="molecule type" value="Genomic_DNA"/>
</dbReference>